<evidence type="ECO:0000256" key="1">
    <source>
        <dbReference type="ARBA" id="ARBA00022596"/>
    </source>
</evidence>
<feature type="binding site" evidence="4">
    <location>
        <position position="76"/>
    </location>
    <ligand>
        <name>Zn(2+)</name>
        <dbReference type="ChEBI" id="CHEBI:29105"/>
    </ligand>
</feature>
<reference evidence="5" key="2">
    <citation type="submission" date="2021-04" db="EMBL/GenBank/DDBJ databases">
        <authorList>
            <person name="Gilroy R."/>
        </authorList>
    </citation>
    <scope>NUCLEOTIDE SEQUENCE</scope>
    <source>
        <strain evidence="5">ChiSjej1B19-8411</strain>
    </source>
</reference>
<dbReference type="GO" id="GO:0008270">
    <property type="term" value="F:zinc ion binding"/>
    <property type="evidence" value="ECO:0007669"/>
    <property type="project" value="UniProtKB-UniRule"/>
</dbReference>
<keyword evidence="3 4" id="KW-0862">Zinc</keyword>
<evidence type="ECO:0000256" key="4">
    <source>
        <dbReference type="HAMAP-Rule" id="MF_00213"/>
    </source>
</evidence>
<dbReference type="GO" id="GO:0016151">
    <property type="term" value="F:nickel cation binding"/>
    <property type="evidence" value="ECO:0007669"/>
    <property type="project" value="UniProtKB-UniRule"/>
</dbReference>
<proteinExistence type="inferred from homology"/>
<gene>
    <name evidence="4" type="primary">hypA</name>
    <name evidence="5" type="ORF">IAA45_01130</name>
</gene>
<accession>A0A9D1WFI9</accession>
<evidence type="ECO:0000313" key="6">
    <source>
        <dbReference type="Proteomes" id="UP000886817"/>
    </source>
</evidence>
<reference evidence="5" key="1">
    <citation type="journal article" date="2021" name="PeerJ">
        <title>Extensive microbial diversity within the chicken gut microbiome revealed by metagenomics and culture.</title>
        <authorList>
            <person name="Gilroy R."/>
            <person name="Ravi A."/>
            <person name="Getino M."/>
            <person name="Pursley I."/>
            <person name="Horton D.L."/>
            <person name="Alikhan N.F."/>
            <person name="Baker D."/>
            <person name="Gharbi K."/>
            <person name="Hall N."/>
            <person name="Watson M."/>
            <person name="Adriaenssens E.M."/>
            <person name="Foster-Nyarko E."/>
            <person name="Jarju S."/>
            <person name="Secka A."/>
            <person name="Antonio M."/>
            <person name="Oren A."/>
            <person name="Chaudhuri R.R."/>
            <person name="La Ragione R."/>
            <person name="Hildebrand F."/>
            <person name="Pallen M.J."/>
        </authorList>
    </citation>
    <scope>NUCLEOTIDE SEQUENCE</scope>
    <source>
        <strain evidence="5">ChiSjej1B19-8411</strain>
    </source>
</reference>
<feature type="binding site" evidence="4">
    <location>
        <position position="96"/>
    </location>
    <ligand>
        <name>Zn(2+)</name>
        <dbReference type="ChEBI" id="CHEBI:29105"/>
    </ligand>
</feature>
<sequence length="119" mass="13069">MHEMGVVMNIVSGAERLSKRYGVSSIGYVKVDIGGLSGVIPKYLTELWPLGTKDTILEGAELIIHEVPGMVKCQDCGEEYILMDHRKENLPDCPNCHGIHFSLLDGAKDVFITELGVPE</sequence>
<dbReference type="Gene3D" id="3.30.2320.80">
    <property type="match status" value="1"/>
</dbReference>
<dbReference type="Proteomes" id="UP000886817">
    <property type="component" value="Unassembled WGS sequence"/>
</dbReference>
<dbReference type="PIRSF" id="PIRSF004761">
    <property type="entry name" value="Hydrgn_mat_HypA"/>
    <property type="match status" value="1"/>
</dbReference>
<evidence type="ECO:0000313" key="5">
    <source>
        <dbReference type="EMBL" id="HIX58310.1"/>
    </source>
</evidence>
<evidence type="ECO:0000256" key="2">
    <source>
        <dbReference type="ARBA" id="ARBA00022723"/>
    </source>
</evidence>
<keyword evidence="1 4" id="KW-0533">Nickel</keyword>
<dbReference type="Pfam" id="PF01155">
    <property type="entry name" value="HypA"/>
    <property type="match status" value="1"/>
</dbReference>
<evidence type="ECO:0000256" key="3">
    <source>
        <dbReference type="ARBA" id="ARBA00022833"/>
    </source>
</evidence>
<protein>
    <recommendedName>
        <fullName evidence="4">Hydrogenase maturation factor HypA</fullName>
    </recommendedName>
</protein>
<organism evidence="5 6">
    <name type="scientific">Candidatus Blautia gallistercoris</name>
    <dbReference type="NCBI Taxonomy" id="2838490"/>
    <lineage>
        <taxon>Bacteria</taxon>
        <taxon>Bacillati</taxon>
        <taxon>Bacillota</taxon>
        <taxon>Clostridia</taxon>
        <taxon>Lachnospirales</taxon>
        <taxon>Lachnospiraceae</taxon>
        <taxon>Blautia</taxon>
    </lineage>
</organism>
<name>A0A9D1WFI9_9FIRM</name>
<dbReference type="GO" id="GO:0051604">
    <property type="term" value="P:protein maturation"/>
    <property type="evidence" value="ECO:0007669"/>
    <property type="project" value="InterPro"/>
</dbReference>
<dbReference type="PANTHER" id="PTHR34535:SF3">
    <property type="entry name" value="HYDROGENASE MATURATION FACTOR HYPA"/>
    <property type="match status" value="1"/>
</dbReference>
<comment type="similarity">
    <text evidence="4">Belongs to the HypA/HybF family.</text>
</comment>
<comment type="caution">
    <text evidence="5">The sequence shown here is derived from an EMBL/GenBank/DDBJ whole genome shotgun (WGS) entry which is preliminary data.</text>
</comment>
<dbReference type="PANTHER" id="PTHR34535">
    <property type="entry name" value="HYDROGENASE MATURATION FACTOR HYPA"/>
    <property type="match status" value="1"/>
</dbReference>
<feature type="binding site" evidence="4">
    <location>
        <position position="93"/>
    </location>
    <ligand>
        <name>Zn(2+)</name>
        <dbReference type="ChEBI" id="CHEBI:29105"/>
    </ligand>
</feature>
<keyword evidence="2 4" id="KW-0479">Metal-binding</keyword>
<feature type="binding site" evidence="4">
    <location>
        <position position="73"/>
    </location>
    <ligand>
        <name>Zn(2+)</name>
        <dbReference type="ChEBI" id="CHEBI:29105"/>
    </ligand>
</feature>
<dbReference type="EMBL" id="DXEX01000031">
    <property type="protein sequence ID" value="HIX58310.1"/>
    <property type="molecule type" value="Genomic_DNA"/>
</dbReference>
<dbReference type="AlphaFoldDB" id="A0A9D1WFI9"/>
<dbReference type="HAMAP" id="MF_00213">
    <property type="entry name" value="HypA_HybF"/>
    <property type="match status" value="1"/>
</dbReference>
<dbReference type="InterPro" id="IPR000688">
    <property type="entry name" value="HypA/HybF"/>
</dbReference>
<comment type="function">
    <text evidence="4">Involved in the maturation of [NiFe] hydrogenases. Required for nickel insertion into the metal center of the hydrogenase.</text>
</comment>
<feature type="binding site" evidence="4">
    <location>
        <position position="2"/>
    </location>
    <ligand>
        <name>Ni(2+)</name>
        <dbReference type="ChEBI" id="CHEBI:49786"/>
    </ligand>
</feature>